<sequence length="83" mass="8619">MRARQPRGSPARRTPSAGPCGRCIAAGCPDGGVVLDPFSGAATTGLAARQLGRCYLGIDLNREFHDIGLRRLGLSAQDIGRAA</sequence>
<comment type="caution">
    <text evidence="4">The sequence shown here is derived from an EMBL/GenBank/DDBJ whole genome shotgun (WGS) entry which is preliminary data.</text>
</comment>
<protein>
    <recommendedName>
        <fullName evidence="3">DNA methylase N-4/N-6 domain-containing protein</fullName>
    </recommendedName>
</protein>
<keyword evidence="5" id="KW-1185">Reference proteome</keyword>
<dbReference type="PRINTS" id="PR00508">
    <property type="entry name" value="S21N4MTFRASE"/>
</dbReference>
<organism evidence="4 5">
    <name type="scientific">Amycolatopsis panacis</name>
    <dbReference type="NCBI Taxonomy" id="2340917"/>
    <lineage>
        <taxon>Bacteria</taxon>
        <taxon>Bacillati</taxon>
        <taxon>Actinomycetota</taxon>
        <taxon>Actinomycetes</taxon>
        <taxon>Pseudonocardiales</taxon>
        <taxon>Pseudonocardiaceae</taxon>
        <taxon>Amycolatopsis</taxon>
    </lineage>
</organism>
<dbReference type="Gene3D" id="3.40.50.150">
    <property type="entry name" value="Vaccinia Virus protein VP39"/>
    <property type="match status" value="1"/>
</dbReference>
<evidence type="ECO:0000256" key="1">
    <source>
        <dbReference type="ARBA" id="ARBA00022603"/>
    </source>
</evidence>
<dbReference type="AlphaFoldDB" id="A0A419HJS7"/>
<dbReference type="GO" id="GO:0003677">
    <property type="term" value="F:DNA binding"/>
    <property type="evidence" value="ECO:0007669"/>
    <property type="project" value="InterPro"/>
</dbReference>
<dbReference type="EMBL" id="QZFV01000153">
    <property type="protein sequence ID" value="RJQ75967.1"/>
    <property type="molecule type" value="Genomic_DNA"/>
</dbReference>
<proteinExistence type="predicted"/>
<evidence type="ECO:0000313" key="5">
    <source>
        <dbReference type="Proteomes" id="UP000285112"/>
    </source>
</evidence>
<keyword evidence="2" id="KW-0808">Transferase</keyword>
<dbReference type="Proteomes" id="UP000285112">
    <property type="component" value="Unassembled WGS sequence"/>
</dbReference>
<feature type="domain" description="DNA methylase N-4/N-6" evidence="3">
    <location>
        <begin position="22"/>
        <end position="67"/>
    </location>
</feature>
<dbReference type="InterPro" id="IPR029063">
    <property type="entry name" value="SAM-dependent_MTases_sf"/>
</dbReference>
<evidence type="ECO:0000259" key="3">
    <source>
        <dbReference type="Pfam" id="PF01555"/>
    </source>
</evidence>
<dbReference type="SUPFAM" id="SSF53335">
    <property type="entry name" value="S-adenosyl-L-methionine-dependent methyltransferases"/>
    <property type="match status" value="1"/>
</dbReference>
<name>A0A419HJS7_9PSEU</name>
<keyword evidence="1" id="KW-0489">Methyltransferase</keyword>
<reference evidence="4 5" key="1">
    <citation type="submission" date="2018-09" db="EMBL/GenBank/DDBJ databases">
        <title>YIM PH 21725 draft genome.</title>
        <authorList>
            <person name="Miao C."/>
        </authorList>
    </citation>
    <scope>NUCLEOTIDE SEQUENCE [LARGE SCALE GENOMIC DNA]</scope>
    <source>
        <strain evidence="5">YIM PH21725</strain>
    </source>
</reference>
<dbReference type="InterPro" id="IPR002941">
    <property type="entry name" value="DNA_methylase_N4/N6"/>
</dbReference>
<dbReference type="OrthoDB" id="9773060at2"/>
<dbReference type="GO" id="GO:0032259">
    <property type="term" value="P:methylation"/>
    <property type="evidence" value="ECO:0007669"/>
    <property type="project" value="UniProtKB-KW"/>
</dbReference>
<gene>
    <name evidence="4" type="ORF">D5S19_31455</name>
</gene>
<dbReference type="Pfam" id="PF01555">
    <property type="entry name" value="N6_N4_Mtase"/>
    <property type="match status" value="1"/>
</dbReference>
<evidence type="ECO:0000256" key="2">
    <source>
        <dbReference type="ARBA" id="ARBA00022679"/>
    </source>
</evidence>
<accession>A0A419HJS7</accession>
<dbReference type="GO" id="GO:0008170">
    <property type="term" value="F:N-methyltransferase activity"/>
    <property type="evidence" value="ECO:0007669"/>
    <property type="project" value="InterPro"/>
</dbReference>
<dbReference type="InterPro" id="IPR001091">
    <property type="entry name" value="RM_Methyltransferase"/>
</dbReference>
<evidence type="ECO:0000313" key="4">
    <source>
        <dbReference type="EMBL" id="RJQ75967.1"/>
    </source>
</evidence>